<protein>
    <recommendedName>
        <fullName evidence="1">F-box domain-containing protein</fullName>
    </recommendedName>
</protein>
<dbReference type="OrthoDB" id="2322452at2759"/>
<sequence length="594" mass="70094">MHIIHFLSGIRKFYFYTKNRQLTPRFFVDQTNLNWFLGIWFSGVVSLHHITLLNKYRNCLQEIFQYLENDMKSLYRCMLVNRTWCRINIALLWRRPFEYSGPELTGKYSELIRTYVTCLHKKSKTDVQSAGYDILDQRPLFHYHKYLKELDCDKLGKAIEEWEIRNCYTDYHDEQKNILHTALLKLLLSYCEGLWKLRLGRYCDKYNFPCATRFPYIKCNLTNLRKLEVLGDLDCLEEEGLNNFCTFLRNLSNISNNLEYIDIDTTEDKKSLSGQYLQKLIKSQKNLSFFRYNQECSDIRKTEEFVEALSHNASTLKNIEFSNLTFNIQCLSPLKKFNNLECMQFVYCHEKDISNETEEIIEQTSQLKVKKLIFHKGMLTSVTLEILRLANISVRELTVDNVIPDLFKHIYEHCPNITYLATRISQKNVDSLEYLSASKIEHLILKTLDNDTNLITKDFSRIGKNLSLYLNHLSLDLNISAEEFSCLLKECRSPLESLCLKFDIKKDSDLENKDGYLKAVMEFAKENDSLKEFRFSLNNKTNDYSLKNKKVEDIKAEDIFSKDILEEAKLYIPSILRETKEHFAYINLNSEALL</sequence>
<feature type="domain" description="F-box" evidence="1">
    <location>
        <begin position="60"/>
        <end position="97"/>
    </location>
</feature>
<name>A0A8H3QHV0_9GLOM</name>
<dbReference type="SUPFAM" id="SSF81383">
    <property type="entry name" value="F-box domain"/>
    <property type="match status" value="1"/>
</dbReference>
<organism evidence="2 3">
    <name type="scientific">Rhizophagus clarus</name>
    <dbReference type="NCBI Taxonomy" id="94130"/>
    <lineage>
        <taxon>Eukaryota</taxon>
        <taxon>Fungi</taxon>
        <taxon>Fungi incertae sedis</taxon>
        <taxon>Mucoromycota</taxon>
        <taxon>Glomeromycotina</taxon>
        <taxon>Glomeromycetes</taxon>
        <taxon>Glomerales</taxon>
        <taxon>Glomeraceae</taxon>
        <taxon>Rhizophagus</taxon>
    </lineage>
</organism>
<evidence type="ECO:0000313" key="3">
    <source>
        <dbReference type="Proteomes" id="UP000615446"/>
    </source>
</evidence>
<dbReference type="Proteomes" id="UP000615446">
    <property type="component" value="Unassembled WGS sequence"/>
</dbReference>
<accession>A0A8H3QHV0</accession>
<dbReference type="AlphaFoldDB" id="A0A8H3QHV0"/>
<proteinExistence type="predicted"/>
<dbReference type="InterPro" id="IPR001810">
    <property type="entry name" value="F-box_dom"/>
</dbReference>
<dbReference type="InterPro" id="IPR036047">
    <property type="entry name" value="F-box-like_dom_sf"/>
</dbReference>
<dbReference type="Pfam" id="PF12937">
    <property type="entry name" value="F-box-like"/>
    <property type="match status" value="1"/>
</dbReference>
<comment type="caution">
    <text evidence="2">The sequence shown here is derived from an EMBL/GenBank/DDBJ whole genome shotgun (WGS) entry which is preliminary data.</text>
</comment>
<reference evidence="2" key="1">
    <citation type="submission" date="2019-10" db="EMBL/GenBank/DDBJ databases">
        <title>Conservation and host-specific expression of non-tandemly repeated heterogenous ribosome RNA gene in arbuscular mycorrhizal fungi.</title>
        <authorList>
            <person name="Maeda T."/>
            <person name="Kobayashi Y."/>
            <person name="Nakagawa T."/>
            <person name="Ezawa T."/>
            <person name="Yamaguchi K."/>
            <person name="Bino T."/>
            <person name="Nishimoto Y."/>
            <person name="Shigenobu S."/>
            <person name="Kawaguchi M."/>
        </authorList>
    </citation>
    <scope>NUCLEOTIDE SEQUENCE</scope>
    <source>
        <strain evidence="2">HR1</strain>
    </source>
</reference>
<evidence type="ECO:0000259" key="1">
    <source>
        <dbReference type="Pfam" id="PF12937"/>
    </source>
</evidence>
<dbReference type="EMBL" id="BLAL01000044">
    <property type="protein sequence ID" value="GES79642.1"/>
    <property type="molecule type" value="Genomic_DNA"/>
</dbReference>
<gene>
    <name evidence="2" type="ORF">RCL2_000694300</name>
</gene>
<evidence type="ECO:0000313" key="2">
    <source>
        <dbReference type="EMBL" id="GES79642.1"/>
    </source>
</evidence>